<accession>A0A1X9SHI1</accession>
<evidence type="ECO:0000313" key="2">
    <source>
        <dbReference type="Proteomes" id="UP000226045"/>
    </source>
</evidence>
<keyword evidence="2" id="KW-1185">Reference proteome</keyword>
<dbReference type="EMBL" id="KY945355">
    <property type="protein sequence ID" value="ARQ95526.1"/>
    <property type="molecule type" value="Genomic_DNA"/>
</dbReference>
<reference evidence="1 2" key="1">
    <citation type="submission" date="2017-04" db="EMBL/GenBank/DDBJ databases">
        <title>The genome sequence of mycobacteriophage Shandong1.</title>
        <authorList>
            <person name="Fan X."/>
            <person name="Zhao Z."/>
            <person name="Zhao K."/>
            <person name="Song S."/>
            <person name="Li J."/>
            <person name="Xie J."/>
        </authorList>
    </citation>
    <scope>NUCLEOTIDE SEQUENCE [LARGE SCALE GENOMIC DNA]</scope>
</reference>
<proteinExistence type="predicted"/>
<dbReference type="GeneID" id="60322997"/>
<dbReference type="RefSeq" id="YP_009951559.1">
    <property type="nucleotide sequence ID" value="NC_051602.1"/>
</dbReference>
<dbReference type="KEGG" id="vg:60322997"/>
<name>A0A1X9SHI1_9CAUD</name>
<sequence length="185" mass="20259">MGSASVLFLDGPLAGQTREVPQSRIGSLPDTIEVAQPRPLYWQQSHEVEVDRVTYRRKPNRLARGPKWAAALGDKVGEQMVTVLPYDERARECVGADEFDAYVVRHAHEAMRRHAEGVGLVAAEVHEVWRGTRADAAEQMAREGKPVPHVASLSGDALDGLLASTVFVVHEAVAMPADSKGVMWE</sequence>
<evidence type="ECO:0000313" key="1">
    <source>
        <dbReference type="EMBL" id="ARQ95526.1"/>
    </source>
</evidence>
<protein>
    <submittedName>
        <fullName evidence="1">Uncharacterized protein</fullName>
    </submittedName>
</protein>
<organism evidence="1 2">
    <name type="scientific">Mycobacterium phage Shandong1</name>
    <dbReference type="NCBI Taxonomy" id="1983447"/>
    <lineage>
        <taxon>Viruses</taxon>
        <taxon>Duplodnaviria</taxon>
        <taxon>Heunggongvirae</taxon>
        <taxon>Uroviricota</taxon>
        <taxon>Caudoviricetes</taxon>
        <taxon>Weiservirinae</taxon>
        <taxon>Unicornvirus</taxon>
        <taxon>Unicornvirus shandong1</taxon>
    </lineage>
</organism>
<dbReference type="Proteomes" id="UP000226045">
    <property type="component" value="Segment"/>
</dbReference>